<keyword evidence="3" id="KW-1185">Reference proteome</keyword>
<sequence>MPSTPYAKASYAEVASASSIPSTHSSTSIHRVEGETDLAQTSTRQHIECRRVKKQRMERVRRARISDKIAQLHGLALSIVGVDAETNVRAEKVEMLGLCDEVLHSVKRMLVSNADMLQLLRAFHRDSIVTNVVCQSITCDCSVTSQLGFCDSNAPHSRIHSLTWHHHRHHPLPALITPTVDCHRGDIKRCGPSVCEALLLLRKCRNTP</sequence>
<name>A0A0R3WSR5_HYDTA</name>
<feature type="compositionally biased region" description="Low complexity" evidence="1">
    <location>
        <begin position="20"/>
        <end position="29"/>
    </location>
</feature>
<dbReference type="SUPFAM" id="SSF47459">
    <property type="entry name" value="HLH, helix-loop-helix DNA-binding domain"/>
    <property type="match status" value="1"/>
</dbReference>
<protein>
    <submittedName>
        <fullName evidence="4">BHLH domain-containing protein</fullName>
    </submittedName>
</protein>
<reference evidence="4" key="1">
    <citation type="submission" date="2017-02" db="UniProtKB">
        <authorList>
            <consortium name="WormBaseParasite"/>
        </authorList>
    </citation>
    <scope>IDENTIFICATION</scope>
</reference>
<gene>
    <name evidence="2" type="ORF">TTAC_LOCUS3790</name>
</gene>
<reference evidence="2 3" key="2">
    <citation type="submission" date="2018-11" db="EMBL/GenBank/DDBJ databases">
        <authorList>
            <consortium name="Pathogen Informatics"/>
        </authorList>
    </citation>
    <scope>NUCLEOTIDE SEQUENCE [LARGE SCALE GENOMIC DNA]</scope>
</reference>
<accession>A0A0R3WSR5</accession>
<dbReference type="GO" id="GO:0046983">
    <property type="term" value="F:protein dimerization activity"/>
    <property type="evidence" value="ECO:0007669"/>
    <property type="project" value="InterPro"/>
</dbReference>
<evidence type="ECO:0000313" key="2">
    <source>
        <dbReference type="EMBL" id="VDM23385.1"/>
    </source>
</evidence>
<evidence type="ECO:0000313" key="4">
    <source>
        <dbReference type="WBParaSite" id="TTAC_0000380501-mRNA-1"/>
    </source>
</evidence>
<evidence type="ECO:0000313" key="3">
    <source>
        <dbReference type="Proteomes" id="UP000274429"/>
    </source>
</evidence>
<organism evidence="4">
    <name type="scientific">Hydatigena taeniaeformis</name>
    <name type="common">Feline tapeworm</name>
    <name type="synonym">Taenia taeniaeformis</name>
    <dbReference type="NCBI Taxonomy" id="6205"/>
    <lineage>
        <taxon>Eukaryota</taxon>
        <taxon>Metazoa</taxon>
        <taxon>Spiralia</taxon>
        <taxon>Lophotrochozoa</taxon>
        <taxon>Platyhelminthes</taxon>
        <taxon>Cestoda</taxon>
        <taxon>Eucestoda</taxon>
        <taxon>Cyclophyllidea</taxon>
        <taxon>Taeniidae</taxon>
        <taxon>Hydatigera</taxon>
    </lineage>
</organism>
<dbReference type="InterPro" id="IPR036638">
    <property type="entry name" value="HLH_DNA-bd_sf"/>
</dbReference>
<feature type="region of interest" description="Disordered" evidence="1">
    <location>
        <begin position="20"/>
        <end position="49"/>
    </location>
</feature>
<dbReference type="OrthoDB" id="6264573at2759"/>
<dbReference type="EMBL" id="UYWX01003065">
    <property type="protein sequence ID" value="VDM23385.1"/>
    <property type="molecule type" value="Genomic_DNA"/>
</dbReference>
<dbReference type="Gene3D" id="4.10.280.10">
    <property type="entry name" value="Helix-loop-helix DNA-binding domain"/>
    <property type="match status" value="1"/>
</dbReference>
<dbReference type="Proteomes" id="UP000274429">
    <property type="component" value="Unassembled WGS sequence"/>
</dbReference>
<proteinExistence type="predicted"/>
<dbReference type="AlphaFoldDB" id="A0A0R3WSR5"/>
<dbReference type="WBParaSite" id="TTAC_0000380501-mRNA-1">
    <property type="protein sequence ID" value="TTAC_0000380501-mRNA-1"/>
    <property type="gene ID" value="TTAC_0000380501"/>
</dbReference>
<evidence type="ECO:0000256" key="1">
    <source>
        <dbReference type="SAM" id="MobiDB-lite"/>
    </source>
</evidence>